<dbReference type="Proteomes" id="UP000594262">
    <property type="component" value="Unplaced"/>
</dbReference>
<dbReference type="AlphaFoldDB" id="A0A7M5VE74"/>
<dbReference type="InterPro" id="IPR000884">
    <property type="entry name" value="TSP1_rpt"/>
</dbReference>
<proteinExistence type="predicted"/>
<accession>A0A7M5VE74</accession>
<evidence type="ECO:0000313" key="3">
    <source>
        <dbReference type="Proteomes" id="UP000594262"/>
    </source>
</evidence>
<feature type="signal peptide" evidence="1">
    <location>
        <begin position="1"/>
        <end position="21"/>
    </location>
</feature>
<dbReference type="OrthoDB" id="6038438at2759"/>
<protein>
    <recommendedName>
        <fullName evidence="4">Cnidarian restricted protein</fullName>
    </recommendedName>
</protein>
<feature type="chain" id="PRO_5029701869" description="Cnidarian restricted protein" evidence="1">
    <location>
        <begin position="22"/>
        <end position="781"/>
    </location>
</feature>
<keyword evidence="3" id="KW-1185">Reference proteome</keyword>
<evidence type="ECO:0000256" key="1">
    <source>
        <dbReference type="SAM" id="SignalP"/>
    </source>
</evidence>
<sequence>MKKLNCQTIFILWMGIFGALATARLTHRYCTDGSLESLTEYYSVRLSRQAVWYYYYTCCSTSWTGACNGYCHQTRYTYDYYYGQRTRAIYRLRRFCCPGYTQSGTTCIGDGTWSAWGAWGLCTQDGIDGFQKKKRVRTCTGGACSHGEEEQFSKECSNTYLGTGFSRLRDHPQCEDETCKPKTKQDGTILLNLYRFRLASPLRSLQMYIFSKQTTNGHYDFNLDPTKPSTTFTALSNLELGTSINFSPIVPNGDMILSSFNIPETTLKTKSYYQSTDNAIQYDIFAQLTANPSTDTDAYYTAAFKLWKAVKAGDVRYVIIQKKTKVMQGNLGSISIREKSNELVSKTFNYQGSVLNFRPYVSYGGEERTYDVTLTSLVPNVYAKWTPETTSINVDSYFNSYPPSYLTIEKDLNHGLQRIYFPYIDPTVSAQSFSTFYQAKNDGDFMVHPRLVPSFSITGFMDGQYCKGGPCTSSNEGVVSTIRVIQHFETYATLRQPQGSFRIKQMNSGRCWASDETNQNVVLSSKCTELFRFTKDSGLVHEATGKTVFEENGAFSLESDSSSTAFHTSRGNAMVRTIDTKTAACVIETTDSSNQLTVDTTTFDIMNTNNTCDGDAKNLIKLLPAYSTELSEKIKLKSILQASVPSFGNVIIICESTQDLARKSNCRYSIDKGVRWIAISPFITAVTYYIPSDGVFYARCNKAMFYCTWNMSTKWIAYIEKTTFESKLLDLQIVQPAVMDELELPLTSPTNPLDDPSIGATSNGVYNDLSGTWNKFYIWMN</sequence>
<dbReference type="GeneID" id="136805312"/>
<dbReference type="RefSeq" id="XP_066917999.1">
    <property type="nucleotide sequence ID" value="XM_067061898.1"/>
</dbReference>
<name>A0A7M5VE74_9CNID</name>
<evidence type="ECO:0000313" key="2">
    <source>
        <dbReference type="EnsemblMetazoa" id="CLYHEMP011507.1"/>
    </source>
</evidence>
<evidence type="ECO:0008006" key="4">
    <source>
        <dbReference type="Google" id="ProtNLM"/>
    </source>
</evidence>
<dbReference type="PROSITE" id="PS50092">
    <property type="entry name" value="TSP1"/>
    <property type="match status" value="1"/>
</dbReference>
<keyword evidence="1" id="KW-0732">Signal</keyword>
<dbReference type="EnsemblMetazoa" id="CLYHEMT011507.1">
    <property type="protein sequence ID" value="CLYHEMP011507.1"/>
    <property type="gene ID" value="CLYHEMG011507"/>
</dbReference>
<organism evidence="2 3">
    <name type="scientific">Clytia hemisphaerica</name>
    <dbReference type="NCBI Taxonomy" id="252671"/>
    <lineage>
        <taxon>Eukaryota</taxon>
        <taxon>Metazoa</taxon>
        <taxon>Cnidaria</taxon>
        <taxon>Hydrozoa</taxon>
        <taxon>Hydroidolina</taxon>
        <taxon>Leptothecata</taxon>
        <taxon>Obeliida</taxon>
        <taxon>Clytiidae</taxon>
        <taxon>Clytia</taxon>
    </lineage>
</organism>
<reference evidence="2" key="1">
    <citation type="submission" date="2021-01" db="UniProtKB">
        <authorList>
            <consortium name="EnsemblMetazoa"/>
        </authorList>
    </citation>
    <scope>IDENTIFICATION</scope>
</reference>